<dbReference type="InterPro" id="IPR029032">
    <property type="entry name" value="AhpD-like"/>
</dbReference>
<dbReference type="InterPro" id="IPR052512">
    <property type="entry name" value="4CMD/NDH-1_regulator"/>
</dbReference>
<dbReference type="Pfam" id="PF02627">
    <property type="entry name" value="CMD"/>
    <property type="match status" value="2"/>
</dbReference>
<protein>
    <submittedName>
        <fullName evidence="2">4-carboxymuconolactone decarboxylase</fullName>
    </submittedName>
</protein>
<sequence length="241" mass="26428">MADWNPNTSEVTPEDIRAVAPVLEKYTVNSIVKDLWTRPDLTARDRAIITVSALVARDQSIALRHYFNVALDSGVTPGEISEILTHVAFYAGWPNAFSAVAILKEIFVERGVGADQLPAIEPKLLPIEEALPDENIRVAFGDQQIGPVSLGLRHFTDDLLYHEVWLRPGLAPRDRNLVTVAVLVATGQSTFLPFYLNRAVEKGITRAEVGEILAHLAFYSGWPVVITATAAVKDFFAGRAA</sequence>
<dbReference type="SUPFAM" id="SSF69118">
    <property type="entry name" value="AhpD-like"/>
    <property type="match status" value="1"/>
</dbReference>
<feature type="domain" description="Carboxymuconolactone decarboxylase-like" evidence="1">
    <location>
        <begin position="154"/>
        <end position="234"/>
    </location>
</feature>
<name>A0A2N3PUH8_9PROT</name>
<evidence type="ECO:0000313" key="3">
    <source>
        <dbReference type="Proteomes" id="UP000233293"/>
    </source>
</evidence>
<dbReference type="AlphaFoldDB" id="A0A2N3PUH8"/>
<comment type="caution">
    <text evidence="2">The sequence shown here is derived from an EMBL/GenBank/DDBJ whole genome shotgun (WGS) entry which is preliminary data.</text>
</comment>
<reference evidence="3" key="1">
    <citation type="submission" date="2017-12" db="EMBL/GenBank/DDBJ databases">
        <title>Draft genome sequence of Telmatospirillum siberiense 26-4b1T, an acidotolerant peatland alphaproteobacterium potentially involved in sulfur cycling.</title>
        <authorList>
            <person name="Hausmann B."/>
            <person name="Pjevac P."/>
            <person name="Schreck K."/>
            <person name="Herbold C.W."/>
            <person name="Daims H."/>
            <person name="Wagner M."/>
            <person name="Pester M."/>
            <person name="Loy A."/>
        </authorList>
    </citation>
    <scope>NUCLEOTIDE SEQUENCE [LARGE SCALE GENOMIC DNA]</scope>
    <source>
        <strain evidence="3">26-4b1</strain>
    </source>
</reference>
<dbReference type="Gene3D" id="1.20.1290.10">
    <property type="entry name" value="AhpD-like"/>
    <property type="match status" value="1"/>
</dbReference>
<gene>
    <name evidence="2" type="ORF">CWS72_13115</name>
</gene>
<organism evidence="2 3">
    <name type="scientific">Telmatospirillum siberiense</name>
    <dbReference type="NCBI Taxonomy" id="382514"/>
    <lineage>
        <taxon>Bacteria</taxon>
        <taxon>Pseudomonadati</taxon>
        <taxon>Pseudomonadota</taxon>
        <taxon>Alphaproteobacteria</taxon>
        <taxon>Rhodospirillales</taxon>
        <taxon>Rhodospirillaceae</taxon>
        <taxon>Telmatospirillum</taxon>
    </lineage>
</organism>
<dbReference type="GO" id="GO:0051920">
    <property type="term" value="F:peroxiredoxin activity"/>
    <property type="evidence" value="ECO:0007669"/>
    <property type="project" value="InterPro"/>
</dbReference>
<accession>A0A2N3PUH8</accession>
<evidence type="ECO:0000313" key="2">
    <source>
        <dbReference type="EMBL" id="PKU24040.1"/>
    </source>
</evidence>
<keyword evidence="3" id="KW-1185">Reference proteome</keyword>
<feature type="domain" description="Carboxymuconolactone decarboxylase-like" evidence="1">
    <location>
        <begin position="34"/>
        <end position="105"/>
    </location>
</feature>
<dbReference type="EMBL" id="PIUM01000014">
    <property type="protein sequence ID" value="PKU24040.1"/>
    <property type="molecule type" value="Genomic_DNA"/>
</dbReference>
<dbReference type="InterPro" id="IPR003779">
    <property type="entry name" value="CMD-like"/>
</dbReference>
<dbReference type="PANTHER" id="PTHR33570:SF9">
    <property type="entry name" value="BLL4600 PROTEIN"/>
    <property type="match status" value="1"/>
</dbReference>
<proteinExistence type="predicted"/>
<dbReference type="PANTHER" id="PTHR33570">
    <property type="entry name" value="4-CARBOXYMUCONOLACTONE DECARBOXYLASE FAMILY PROTEIN"/>
    <property type="match status" value="1"/>
</dbReference>
<dbReference type="OrthoDB" id="7507676at2"/>
<dbReference type="Proteomes" id="UP000233293">
    <property type="component" value="Unassembled WGS sequence"/>
</dbReference>
<evidence type="ECO:0000259" key="1">
    <source>
        <dbReference type="Pfam" id="PF02627"/>
    </source>
</evidence>